<evidence type="ECO:0000259" key="3">
    <source>
        <dbReference type="Pfam" id="PF04773"/>
    </source>
</evidence>
<feature type="domain" description="FecR protein" evidence="3">
    <location>
        <begin position="93"/>
        <end position="185"/>
    </location>
</feature>
<reference evidence="4 5" key="1">
    <citation type="submission" date="2017-09" db="EMBL/GenBank/DDBJ databases">
        <title>Depth-based differentiation of microbial function through sediment-hosted aquifers and enrichment of novel symbionts in the deep terrestrial subsurface.</title>
        <authorList>
            <person name="Probst A.J."/>
            <person name="Ladd B."/>
            <person name="Jarett J.K."/>
            <person name="Geller-Mcgrath D.E."/>
            <person name="Sieber C.M."/>
            <person name="Emerson J.B."/>
            <person name="Anantharaman K."/>
            <person name="Thomas B.C."/>
            <person name="Malmstrom R."/>
            <person name="Stieglmeier M."/>
            <person name="Klingl A."/>
            <person name="Woyke T."/>
            <person name="Ryan C.M."/>
            <person name="Banfield J.F."/>
        </authorList>
    </citation>
    <scope>NUCLEOTIDE SEQUENCE [LARGE SCALE GENOMIC DNA]</scope>
    <source>
        <strain evidence="4">CG07_land_8_20_14_0_80_42_15</strain>
    </source>
</reference>
<dbReference type="Proteomes" id="UP000230052">
    <property type="component" value="Unassembled WGS sequence"/>
</dbReference>
<proteinExistence type="predicted"/>
<keyword evidence="2" id="KW-0732">Signal</keyword>
<name>A0A2J0KYR6_9BACT</name>
<evidence type="ECO:0000256" key="2">
    <source>
        <dbReference type="SAM" id="SignalP"/>
    </source>
</evidence>
<organism evidence="4 5">
    <name type="scientific">Candidatus Aquitaenariimonas noxiae</name>
    <dbReference type="NCBI Taxonomy" id="1974741"/>
    <lineage>
        <taxon>Bacteria</taxon>
        <taxon>Pseudomonadati</taxon>
        <taxon>Candidatus Omnitrophota</taxon>
        <taxon>Candidatus Aquitaenariimonas</taxon>
    </lineage>
</organism>
<accession>A0A2J0KYR6</accession>
<protein>
    <recommendedName>
        <fullName evidence="3">FecR protein domain-containing protein</fullName>
    </recommendedName>
</protein>
<dbReference type="InterPro" id="IPR006860">
    <property type="entry name" value="FecR"/>
</dbReference>
<dbReference type="Pfam" id="PF04773">
    <property type="entry name" value="FecR"/>
    <property type="match status" value="1"/>
</dbReference>
<sequence>MKGESMKLAFCFIIACFAGFIACAPLSALEGTLSTGEDVALEETQDTSDKAVSDEASDKPCVELLDYSGNVKVCQGSGTFGSPETGMVLEAGDRIKTGDSSYAELSFDAEDKNVVRIESNSDLALVMGENEKLELMNGEVYCILDNLPRNSSFEVRTPTAVAGVRGTDWRVEADAENTVVEAFTNDAYVKSIGSDGAVSKEKTVIAKGFMTNVKRFAPPAQLQAISEERIGKFRDMKINVANRAQEIRKIRKPPARMLRRGGFGSERSGGQSSGNTGVRPGLRQNEKGGFESQYKNMKEVELIKNAEGQKGAASQGLDTGKKQPKGLGLGKGIKKEMQPSVEGTTGKGALSSNNKQGAVKSKQGVKKVLRPAPRVGR</sequence>
<gene>
    <name evidence="4" type="ORF">COS99_07870</name>
</gene>
<dbReference type="PANTHER" id="PTHR38731">
    <property type="entry name" value="LIPL45-RELATED LIPOPROTEIN-RELATED"/>
    <property type="match status" value="1"/>
</dbReference>
<feature type="compositionally biased region" description="Low complexity" evidence="1">
    <location>
        <begin position="265"/>
        <end position="274"/>
    </location>
</feature>
<evidence type="ECO:0000256" key="1">
    <source>
        <dbReference type="SAM" id="MobiDB-lite"/>
    </source>
</evidence>
<dbReference type="PANTHER" id="PTHR38731:SF1">
    <property type="entry name" value="FECR PROTEIN DOMAIN-CONTAINING PROTEIN"/>
    <property type="match status" value="1"/>
</dbReference>
<dbReference type="AlphaFoldDB" id="A0A2J0KYR6"/>
<evidence type="ECO:0000313" key="4">
    <source>
        <dbReference type="EMBL" id="PIU40973.1"/>
    </source>
</evidence>
<dbReference type="EMBL" id="PEWV01000074">
    <property type="protein sequence ID" value="PIU40973.1"/>
    <property type="molecule type" value="Genomic_DNA"/>
</dbReference>
<comment type="caution">
    <text evidence="4">The sequence shown here is derived from an EMBL/GenBank/DDBJ whole genome shotgun (WGS) entry which is preliminary data.</text>
</comment>
<feature type="chain" id="PRO_5014405012" description="FecR protein domain-containing protein" evidence="2">
    <location>
        <begin position="29"/>
        <end position="377"/>
    </location>
</feature>
<dbReference type="PROSITE" id="PS51257">
    <property type="entry name" value="PROKAR_LIPOPROTEIN"/>
    <property type="match status" value="1"/>
</dbReference>
<dbReference type="Gene3D" id="2.60.120.1440">
    <property type="match status" value="1"/>
</dbReference>
<feature type="signal peptide" evidence="2">
    <location>
        <begin position="1"/>
        <end position="28"/>
    </location>
</feature>
<evidence type="ECO:0000313" key="5">
    <source>
        <dbReference type="Proteomes" id="UP000230052"/>
    </source>
</evidence>
<feature type="region of interest" description="Disordered" evidence="1">
    <location>
        <begin position="258"/>
        <end position="290"/>
    </location>
</feature>
<feature type="region of interest" description="Disordered" evidence="1">
    <location>
        <begin position="308"/>
        <end position="377"/>
    </location>
</feature>